<dbReference type="SUPFAM" id="SSF103481">
    <property type="entry name" value="Multidrug resistance efflux transporter EmrE"/>
    <property type="match status" value="2"/>
</dbReference>
<dbReference type="PANTHER" id="PTHR22911:SF37">
    <property type="entry name" value="THREONINE_HOMOSERINE EXPORTER RHTA"/>
    <property type="match status" value="1"/>
</dbReference>
<evidence type="ECO:0000259" key="3">
    <source>
        <dbReference type="Pfam" id="PF00892"/>
    </source>
</evidence>
<comment type="caution">
    <text evidence="4">The sequence shown here is derived from an EMBL/GenBank/DDBJ whole genome shotgun (WGS) entry which is preliminary data.</text>
</comment>
<keyword evidence="5" id="KW-1185">Reference proteome</keyword>
<evidence type="ECO:0000256" key="2">
    <source>
        <dbReference type="SAM" id="Phobius"/>
    </source>
</evidence>
<feature type="transmembrane region" description="Helical" evidence="2">
    <location>
        <begin position="103"/>
        <end position="121"/>
    </location>
</feature>
<feature type="transmembrane region" description="Helical" evidence="2">
    <location>
        <begin position="243"/>
        <end position="263"/>
    </location>
</feature>
<feature type="transmembrane region" description="Helical" evidence="2">
    <location>
        <begin position="49"/>
        <end position="67"/>
    </location>
</feature>
<accession>A0ABP4LTQ8</accession>
<feature type="transmembrane region" description="Helical" evidence="2">
    <location>
        <begin position="152"/>
        <end position="171"/>
    </location>
</feature>
<dbReference type="Proteomes" id="UP001500363">
    <property type="component" value="Unassembled WGS sequence"/>
</dbReference>
<name>A0ABP4LTQ8_9ACTN</name>
<feature type="transmembrane region" description="Helical" evidence="2">
    <location>
        <begin position="213"/>
        <end position="231"/>
    </location>
</feature>
<sequence>MTAATDNPPAAARMPAGQLRGILLMLTSGVSNQVGAATAALGFPALGPAGVVAIRQAVAAAVMLAVVRPPFRTFTRRQWLPILALAAIYATMNLTLYTAVDRIGLGLAVTLEFLGPLAVALATSRRRVDLVCALIAGAAVFVLMRPQPSTDYLGILFGLIAACCWAAYILLNRTLANRLPSAQGAAAAAAVSAVAYLPVGCWILIHHTPAPKYLAYAAAAGLLASAVPYLLDMLTLRLVPTTFFGLFMSINPLLAALAGWLLLDQRLGLLEWAAITAVITANATSALTPRRPQPTTA</sequence>
<organism evidence="4 5">
    <name type="scientific">Kribbella lupini</name>
    <dbReference type="NCBI Taxonomy" id="291602"/>
    <lineage>
        <taxon>Bacteria</taxon>
        <taxon>Bacillati</taxon>
        <taxon>Actinomycetota</taxon>
        <taxon>Actinomycetes</taxon>
        <taxon>Propionibacteriales</taxon>
        <taxon>Kribbellaceae</taxon>
        <taxon>Kribbella</taxon>
    </lineage>
</organism>
<dbReference type="InterPro" id="IPR000620">
    <property type="entry name" value="EamA_dom"/>
</dbReference>
<comment type="similarity">
    <text evidence="1">Belongs to the EamA transporter family.</text>
</comment>
<dbReference type="PANTHER" id="PTHR22911">
    <property type="entry name" value="ACYL-MALONYL CONDENSING ENZYME-RELATED"/>
    <property type="match status" value="1"/>
</dbReference>
<protein>
    <submittedName>
        <fullName evidence="4">EamA family transporter</fullName>
    </submittedName>
</protein>
<evidence type="ECO:0000313" key="5">
    <source>
        <dbReference type="Proteomes" id="UP001500363"/>
    </source>
</evidence>
<evidence type="ECO:0000313" key="4">
    <source>
        <dbReference type="EMBL" id="GAA1531433.1"/>
    </source>
</evidence>
<feature type="domain" description="EamA" evidence="3">
    <location>
        <begin position="153"/>
        <end position="280"/>
    </location>
</feature>
<keyword evidence="2" id="KW-1133">Transmembrane helix</keyword>
<keyword evidence="2" id="KW-0472">Membrane</keyword>
<feature type="transmembrane region" description="Helical" evidence="2">
    <location>
        <begin position="79"/>
        <end position="97"/>
    </location>
</feature>
<keyword evidence="2" id="KW-0812">Transmembrane</keyword>
<feature type="transmembrane region" description="Helical" evidence="2">
    <location>
        <begin position="183"/>
        <end position="207"/>
    </location>
</feature>
<evidence type="ECO:0000256" key="1">
    <source>
        <dbReference type="ARBA" id="ARBA00007362"/>
    </source>
</evidence>
<reference evidence="5" key="1">
    <citation type="journal article" date="2019" name="Int. J. Syst. Evol. Microbiol.">
        <title>The Global Catalogue of Microorganisms (GCM) 10K type strain sequencing project: providing services to taxonomists for standard genome sequencing and annotation.</title>
        <authorList>
            <consortium name="The Broad Institute Genomics Platform"/>
            <consortium name="The Broad Institute Genome Sequencing Center for Infectious Disease"/>
            <person name="Wu L."/>
            <person name="Ma J."/>
        </authorList>
    </citation>
    <scope>NUCLEOTIDE SEQUENCE [LARGE SCALE GENOMIC DNA]</scope>
    <source>
        <strain evidence="5">JCM 14303</strain>
    </source>
</reference>
<dbReference type="Pfam" id="PF00892">
    <property type="entry name" value="EamA"/>
    <property type="match status" value="1"/>
</dbReference>
<proteinExistence type="inferred from homology"/>
<dbReference type="RefSeq" id="WP_344175493.1">
    <property type="nucleotide sequence ID" value="NZ_BAAANC010000002.1"/>
</dbReference>
<dbReference type="EMBL" id="BAAANC010000002">
    <property type="protein sequence ID" value="GAA1531433.1"/>
    <property type="molecule type" value="Genomic_DNA"/>
</dbReference>
<gene>
    <name evidence="4" type="ORF">GCM10009741_37020</name>
</gene>
<feature type="transmembrane region" description="Helical" evidence="2">
    <location>
        <begin position="21"/>
        <end position="43"/>
    </location>
</feature>
<dbReference type="InterPro" id="IPR037185">
    <property type="entry name" value="EmrE-like"/>
</dbReference>